<gene>
    <name evidence="2" type="ORF">V7S43_005215</name>
</gene>
<feature type="compositionally biased region" description="Acidic residues" evidence="1">
    <location>
        <begin position="44"/>
        <end position="61"/>
    </location>
</feature>
<accession>A0ABD3FSZ2</accession>
<organism evidence="2 3">
    <name type="scientific">Phytophthora oleae</name>
    <dbReference type="NCBI Taxonomy" id="2107226"/>
    <lineage>
        <taxon>Eukaryota</taxon>
        <taxon>Sar</taxon>
        <taxon>Stramenopiles</taxon>
        <taxon>Oomycota</taxon>
        <taxon>Peronosporomycetes</taxon>
        <taxon>Peronosporales</taxon>
        <taxon>Peronosporaceae</taxon>
        <taxon>Phytophthora</taxon>
    </lineage>
</organism>
<comment type="caution">
    <text evidence="2">The sequence shown here is derived from an EMBL/GenBank/DDBJ whole genome shotgun (WGS) entry which is preliminary data.</text>
</comment>
<name>A0ABD3FSZ2_9STRA</name>
<feature type="compositionally biased region" description="Low complexity" evidence="1">
    <location>
        <begin position="1"/>
        <end position="23"/>
    </location>
</feature>
<proteinExistence type="predicted"/>
<sequence>MLASSSWSAAGARPPRPRPVSAKPTRKVHSARPEVVSYSKNNDFDEEEEVVEDDDGDDIDGEFGAVAEREHKLQQQVRQRPQQQRRYWSGKPASSDTKFKSKANFRPSSAPARRPKSASAAFNAQDNDNKQNRSAASISIAYLRAAAEKKKARDREFAVSAILCTGIHYCT</sequence>
<keyword evidence="3" id="KW-1185">Reference proteome</keyword>
<dbReference type="EMBL" id="JBIMZQ010000008">
    <property type="protein sequence ID" value="KAL3669838.1"/>
    <property type="molecule type" value="Genomic_DNA"/>
</dbReference>
<dbReference type="Proteomes" id="UP001632037">
    <property type="component" value="Unassembled WGS sequence"/>
</dbReference>
<protein>
    <submittedName>
        <fullName evidence="2">Uncharacterized protein</fullName>
    </submittedName>
</protein>
<evidence type="ECO:0000256" key="1">
    <source>
        <dbReference type="SAM" id="MobiDB-lite"/>
    </source>
</evidence>
<feature type="compositionally biased region" description="Polar residues" evidence="1">
    <location>
        <begin position="122"/>
        <end position="135"/>
    </location>
</feature>
<feature type="compositionally biased region" description="Low complexity" evidence="1">
    <location>
        <begin position="74"/>
        <end position="86"/>
    </location>
</feature>
<feature type="compositionally biased region" description="Low complexity" evidence="1">
    <location>
        <begin position="106"/>
        <end position="121"/>
    </location>
</feature>
<reference evidence="2 3" key="1">
    <citation type="submission" date="2024-09" db="EMBL/GenBank/DDBJ databases">
        <title>Genome sequencing and assembly of Phytophthora oleae, isolate VK10A, causative agent of rot of olive drupes.</title>
        <authorList>
            <person name="Conti Taguali S."/>
            <person name="Riolo M."/>
            <person name="La Spada F."/>
            <person name="Cacciola S.O."/>
            <person name="Dionisio G."/>
        </authorList>
    </citation>
    <scope>NUCLEOTIDE SEQUENCE [LARGE SCALE GENOMIC DNA]</scope>
    <source>
        <strain evidence="2 3">VK10A</strain>
    </source>
</reference>
<dbReference type="AlphaFoldDB" id="A0ABD3FSZ2"/>
<evidence type="ECO:0000313" key="3">
    <source>
        <dbReference type="Proteomes" id="UP001632037"/>
    </source>
</evidence>
<feature type="region of interest" description="Disordered" evidence="1">
    <location>
        <begin position="1"/>
        <end position="135"/>
    </location>
</feature>
<evidence type="ECO:0000313" key="2">
    <source>
        <dbReference type="EMBL" id="KAL3669838.1"/>
    </source>
</evidence>